<feature type="non-terminal residue" evidence="2">
    <location>
        <position position="81"/>
    </location>
</feature>
<evidence type="ECO:0000313" key="3">
    <source>
        <dbReference type="Proteomes" id="UP000053257"/>
    </source>
</evidence>
<reference evidence="2 3" key="1">
    <citation type="journal article" date="2014" name="PLoS Genet.">
        <title>Analysis of the Phlebiopsis gigantea genome, transcriptome and secretome provides insight into its pioneer colonization strategies of wood.</title>
        <authorList>
            <person name="Hori C."/>
            <person name="Ishida T."/>
            <person name="Igarashi K."/>
            <person name="Samejima M."/>
            <person name="Suzuki H."/>
            <person name="Master E."/>
            <person name="Ferreira P."/>
            <person name="Ruiz-Duenas F.J."/>
            <person name="Held B."/>
            <person name="Canessa P."/>
            <person name="Larrondo L.F."/>
            <person name="Schmoll M."/>
            <person name="Druzhinina I.S."/>
            <person name="Kubicek C.P."/>
            <person name="Gaskell J.A."/>
            <person name="Kersten P."/>
            <person name="St John F."/>
            <person name="Glasner J."/>
            <person name="Sabat G."/>
            <person name="Splinter BonDurant S."/>
            <person name="Syed K."/>
            <person name="Yadav J."/>
            <person name="Mgbeahuruike A.C."/>
            <person name="Kovalchuk A."/>
            <person name="Asiegbu F.O."/>
            <person name="Lackner G."/>
            <person name="Hoffmeister D."/>
            <person name="Rencoret J."/>
            <person name="Gutierrez A."/>
            <person name="Sun H."/>
            <person name="Lindquist E."/>
            <person name="Barry K."/>
            <person name="Riley R."/>
            <person name="Grigoriev I.V."/>
            <person name="Henrissat B."/>
            <person name="Kues U."/>
            <person name="Berka R.M."/>
            <person name="Martinez A.T."/>
            <person name="Covert S.F."/>
            <person name="Blanchette R.A."/>
            <person name="Cullen D."/>
        </authorList>
    </citation>
    <scope>NUCLEOTIDE SEQUENCE [LARGE SCALE GENOMIC DNA]</scope>
    <source>
        <strain evidence="2 3">11061_1 CR5-6</strain>
    </source>
</reference>
<dbReference type="InterPro" id="IPR045338">
    <property type="entry name" value="DUF6535"/>
</dbReference>
<sequence length="81" mass="9257">KDWEFLLNSMREYDQKQLEGWKDELDSLLVFAGLLSAVVTAYTIESYKWLQADSGDQTVQLLAQISSQLASFLVTQAFINH</sequence>
<name>A0A0C3SBY3_PHLG1</name>
<protein>
    <recommendedName>
        <fullName evidence="1">DUF6535 domain-containing protein</fullName>
    </recommendedName>
</protein>
<feature type="domain" description="DUF6535" evidence="1">
    <location>
        <begin position="3"/>
        <end position="70"/>
    </location>
</feature>
<dbReference type="EMBL" id="KN840481">
    <property type="protein sequence ID" value="KIP08365.1"/>
    <property type="molecule type" value="Genomic_DNA"/>
</dbReference>
<proteinExistence type="predicted"/>
<gene>
    <name evidence="2" type="ORF">PHLGIDRAFT_55188</name>
</gene>
<feature type="non-terminal residue" evidence="2">
    <location>
        <position position="1"/>
    </location>
</feature>
<evidence type="ECO:0000313" key="2">
    <source>
        <dbReference type="EMBL" id="KIP08365.1"/>
    </source>
</evidence>
<organism evidence="2 3">
    <name type="scientific">Phlebiopsis gigantea (strain 11061_1 CR5-6)</name>
    <name type="common">White-rot fungus</name>
    <name type="synonym">Peniophora gigantea</name>
    <dbReference type="NCBI Taxonomy" id="745531"/>
    <lineage>
        <taxon>Eukaryota</taxon>
        <taxon>Fungi</taxon>
        <taxon>Dikarya</taxon>
        <taxon>Basidiomycota</taxon>
        <taxon>Agaricomycotina</taxon>
        <taxon>Agaricomycetes</taxon>
        <taxon>Polyporales</taxon>
        <taxon>Phanerochaetaceae</taxon>
        <taxon>Phlebiopsis</taxon>
    </lineage>
</organism>
<dbReference type="STRING" id="745531.A0A0C3SBY3"/>
<dbReference type="HOGENOM" id="CLU_180470_0_0_1"/>
<accession>A0A0C3SBY3</accession>
<dbReference type="AlphaFoldDB" id="A0A0C3SBY3"/>
<dbReference type="Pfam" id="PF20153">
    <property type="entry name" value="DUF6535"/>
    <property type="match status" value="1"/>
</dbReference>
<dbReference type="Proteomes" id="UP000053257">
    <property type="component" value="Unassembled WGS sequence"/>
</dbReference>
<dbReference type="OrthoDB" id="2753780at2759"/>
<evidence type="ECO:0000259" key="1">
    <source>
        <dbReference type="Pfam" id="PF20153"/>
    </source>
</evidence>
<keyword evidence="3" id="KW-1185">Reference proteome</keyword>